<protein>
    <submittedName>
        <fullName evidence="1">Uncharacterized protein</fullName>
    </submittedName>
</protein>
<reference evidence="1" key="2">
    <citation type="submission" date="2013-05" db="EMBL/GenBank/DDBJ databases">
        <authorList>
            <person name="Carter J.-M."/>
            <person name="Baker S.C."/>
            <person name="Pink R."/>
            <person name="Carter D.R.F."/>
            <person name="Collins A."/>
            <person name="Tomlin J."/>
            <person name="Gibbs M."/>
            <person name="Breuker C.J."/>
        </authorList>
    </citation>
    <scope>NUCLEOTIDE SEQUENCE</scope>
    <source>
        <tissue evidence="1">Ovary</tissue>
    </source>
</reference>
<dbReference type="AlphaFoldDB" id="S4PIP7"/>
<reference evidence="1" key="1">
    <citation type="journal article" date="2013" name="BMC Genomics">
        <title>Unscrambling butterfly oogenesis.</title>
        <authorList>
            <person name="Carter J.M."/>
            <person name="Baker S.C."/>
            <person name="Pink R."/>
            <person name="Carter D.R."/>
            <person name="Collins A."/>
            <person name="Tomlin J."/>
            <person name="Gibbs M."/>
            <person name="Breuker C.J."/>
        </authorList>
    </citation>
    <scope>NUCLEOTIDE SEQUENCE</scope>
    <source>
        <tissue evidence="1">Ovary</tissue>
    </source>
</reference>
<accession>S4PIP7</accession>
<name>S4PIP7_9NEOP</name>
<organism evidence="1">
    <name type="scientific">Pararge aegeria</name>
    <name type="common">speckled wood butterfly</name>
    <dbReference type="NCBI Taxonomy" id="116150"/>
    <lineage>
        <taxon>Eukaryota</taxon>
        <taxon>Metazoa</taxon>
        <taxon>Ecdysozoa</taxon>
        <taxon>Arthropoda</taxon>
        <taxon>Hexapoda</taxon>
        <taxon>Insecta</taxon>
        <taxon>Pterygota</taxon>
        <taxon>Neoptera</taxon>
        <taxon>Endopterygota</taxon>
        <taxon>Lepidoptera</taxon>
        <taxon>Glossata</taxon>
        <taxon>Ditrysia</taxon>
        <taxon>Papilionoidea</taxon>
        <taxon>Nymphalidae</taxon>
        <taxon>Satyrinae</taxon>
        <taxon>Satyrini</taxon>
        <taxon>Parargina</taxon>
        <taxon>Pararge</taxon>
    </lineage>
</organism>
<proteinExistence type="predicted"/>
<sequence>MTSALSYLRIDCCVKKIHTSLCKCYSPFNITCTLLRVSFQHCDIFNQHCSALRIYEQFSKIFLVKTFEYFTMYIAMHLLVALG</sequence>
<evidence type="ECO:0000313" key="1">
    <source>
        <dbReference type="EMBL" id="JAA92441.1"/>
    </source>
</evidence>
<dbReference type="EMBL" id="GAIX01000119">
    <property type="protein sequence ID" value="JAA92441.1"/>
    <property type="molecule type" value="Transcribed_RNA"/>
</dbReference>